<organism evidence="1 2">
    <name type="scientific">Polyangium sorediatum</name>
    <dbReference type="NCBI Taxonomy" id="889274"/>
    <lineage>
        <taxon>Bacteria</taxon>
        <taxon>Pseudomonadati</taxon>
        <taxon>Myxococcota</taxon>
        <taxon>Polyangia</taxon>
        <taxon>Polyangiales</taxon>
        <taxon>Polyangiaceae</taxon>
        <taxon>Polyangium</taxon>
    </lineage>
</organism>
<dbReference type="Proteomes" id="UP001160301">
    <property type="component" value="Unassembled WGS sequence"/>
</dbReference>
<reference evidence="1 2" key="1">
    <citation type="submission" date="2023-04" db="EMBL/GenBank/DDBJ databases">
        <title>The genome sequence of Polyangium sorediatum DSM14670.</title>
        <authorList>
            <person name="Zhang X."/>
        </authorList>
    </citation>
    <scope>NUCLEOTIDE SEQUENCE [LARGE SCALE GENOMIC DNA]</scope>
    <source>
        <strain evidence="1 2">DSM 14670</strain>
    </source>
</reference>
<evidence type="ECO:0000313" key="2">
    <source>
        <dbReference type="Proteomes" id="UP001160301"/>
    </source>
</evidence>
<gene>
    <name evidence="1" type="ORF">QHF89_48115</name>
</gene>
<evidence type="ECO:0000313" key="1">
    <source>
        <dbReference type="EMBL" id="MDI1437368.1"/>
    </source>
</evidence>
<keyword evidence="2" id="KW-1185">Reference proteome</keyword>
<comment type="caution">
    <text evidence="1">The sequence shown here is derived from an EMBL/GenBank/DDBJ whole genome shotgun (WGS) entry which is preliminary data.</text>
</comment>
<protein>
    <submittedName>
        <fullName evidence="1">Uncharacterized protein</fullName>
    </submittedName>
</protein>
<sequence length="384" mass="42357">MTRRHLSLLALGALLIGFLVILLREPAWAARNAAILVGLIAAVLWTLARDFVMGQVPEEDSCALSSWLVAPSRRNTYPVAQIAIVGRQGCARADSRALRDELRAARRALASEGVYVKRTDWEHFADRLDKAPLVLDRGEDDLFRLAVLGQLDRGREHLAARVADLRNGGNEEARALALLLEWMASGAADEAEAERIAEKLDPDATHFESCAPWLLFARPNKRARRLLSQARKEWKKDFAEVDEEDSDGDFADHVHRTGAVVELLSAVVAAWDGDDARARLPEAFRTYYEKTVDFYGLIAPVSAAWLETKITGEPRSPREALAQLRAYIPPITPPPDQKAAAAPAIRAIDATLEKLVLGMGLTVRQGPGGIWLVAKPQEVSRDFI</sequence>
<dbReference type="EMBL" id="JARZHI010000121">
    <property type="protein sequence ID" value="MDI1437368.1"/>
    <property type="molecule type" value="Genomic_DNA"/>
</dbReference>
<accession>A0ABT6P9T2</accession>
<proteinExistence type="predicted"/>
<dbReference type="RefSeq" id="WP_136973199.1">
    <property type="nucleotide sequence ID" value="NZ_JARZHI010000121.1"/>
</dbReference>
<name>A0ABT6P9T2_9BACT</name>